<reference evidence="1" key="1">
    <citation type="journal article" date="2023" name="bioRxiv">
        <title>Improved chromosome-level genome assembly for marigold (Tagetes erecta).</title>
        <authorList>
            <person name="Jiang F."/>
            <person name="Yuan L."/>
            <person name="Wang S."/>
            <person name="Wang H."/>
            <person name="Xu D."/>
            <person name="Wang A."/>
            <person name="Fan W."/>
        </authorList>
    </citation>
    <scope>NUCLEOTIDE SEQUENCE</scope>
    <source>
        <strain evidence="1">WSJ</strain>
        <tissue evidence="1">Leaf</tissue>
    </source>
</reference>
<sequence>MLKAKEESNHALIAEIVEESAHDDNYIDCFDPFKEFYCEDGENSDEVVDELKVVKDEEVRNGLVCEADDKKEMRVFATVDHEKKNAEEQKLNMEVVIERAKLEAVDEYKRNTPYCQCERALAAEKLPGVSAAGRGVTFHVVGKLCTAAAVYFVWQERNYRLFKNQMRLPEVLADLIRNIVRCKLLGLKFKSTNTVWSTLREWKIDRDADILDASD</sequence>
<keyword evidence="2" id="KW-1185">Reference proteome</keyword>
<name>A0AAD8LFP2_TARER</name>
<evidence type="ECO:0000313" key="1">
    <source>
        <dbReference type="EMBL" id="KAK1441329.1"/>
    </source>
</evidence>
<gene>
    <name evidence="1" type="ORF">QVD17_07176</name>
</gene>
<proteinExistence type="predicted"/>
<evidence type="ECO:0000313" key="2">
    <source>
        <dbReference type="Proteomes" id="UP001229421"/>
    </source>
</evidence>
<protein>
    <submittedName>
        <fullName evidence="1">Uncharacterized protein</fullName>
    </submittedName>
</protein>
<accession>A0AAD8LFP2</accession>
<dbReference type="AlphaFoldDB" id="A0AAD8LFP2"/>
<dbReference type="EMBL" id="JAUHHV010000001">
    <property type="protein sequence ID" value="KAK1441329.1"/>
    <property type="molecule type" value="Genomic_DNA"/>
</dbReference>
<comment type="caution">
    <text evidence="1">The sequence shown here is derived from an EMBL/GenBank/DDBJ whole genome shotgun (WGS) entry which is preliminary data.</text>
</comment>
<dbReference type="Proteomes" id="UP001229421">
    <property type="component" value="Unassembled WGS sequence"/>
</dbReference>
<organism evidence="1 2">
    <name type="scientific">Tagetes erecta</name>
    <name type="common">African marigold</name>
    <dbReference type="NCBI Taxonomy" id="13708"/>
    <lineage>
        <taxon>Eukaryota</taxon>
        <taxon>Viridiplantae</taxon>
        <taxon>Streptophyta</taxon>
        <taxon>Embryophyta</taxon>
        <taxon>Tracheophyta</taxon>
        <taxon>Spermatophyta</taxon>
        <taxon>Magnoliopsida</taxon>
        <taxon>eudicotyledons</taxon>
        <taxon>Gunneridae</taxon>
        <taxon>Pentapetalae</taxon>
        <taxon>asterids</taxon>
        <taxon>campanulids</taxon>
        <taxon>Asterales</taxon>
        <taxon>Asteraceae</taxon>
        <taxon>Asteroideae</taxon>
        <taxon>Heliantheae alliance</taxon>
        <taxon>Tageteae</taxon>
        <taxon>Tagetes</taxon>
    </lineage>
</organism>